<keyword evidence="4" id="KW-0812">Transmembrane</keyword>
<name>A0AAD9KFJ3_9ANNE</name>
<comment type="caution">
    <text evidence="2">Lacks conserved residue(s) required for the propagation of feature annotation.</text>
</comment>
<dbReference type="Proteomes" id="UP001208570">
    <property type="component" value="Unassembled WGS sequence"/>
</dbReference>
<keyword evidence="1" id="KW-1015">Disulfide bond</keyword>
<dbReference type="EMBL" id="JAODUP010000003">
    <property type="protein sequence ID" value="KAK2170416.1"/>
    <property type="molecule type" value="Genomic_DNA"/>
</dbReference>
<dbReference type="InterPro" id="IPR000436">
    <property type="entry name" value="Sushi_SCR_CCP_dom"/>
</dbReference>
<feature type="domain" description="Sushi" evidence="5">
    <location>
        <begin position="7"/>
        <end position="72"/>
    </location>
</feature>
<protein>
    <recommendedName>
        <fullName evidence="5">Sushi domain-containing protein</fullName>
    </recommendedName>
</protein>
<dbReference type="SMART" id="SM00032">
    <property type="entry name" value="CCP"/>
    <property type="match status" value="1"/>
</dbReference>
<dbReference type="AlphaFoldDB" id="A0AAD9KFJ3"/>
<dbReference type="Pfam" id="PF00084">
    <property type="entry name" value="Sushi"/>
    <property type="match status" value="1"/>
</dbReference>
<keyword evidence="4" id="KW-1133">Transmembrane helix</keyword>
<evidence type="ECO:0000256" key="4">
    <source>
        <dbReference type="SAM" id="Phobius"/>
    </source>
</evidence>
<evidence type="ECO:0000313" key="6">
    <source>
        <dbReference type="EMBL" id="KAK2170416.1"/>
    </source>
</evidence>
<feature type="compositionally biased region" description="Basic residues" evidence="3">
    <location>
        <begin position="188"/>
        <end position="199"/>
    </location>
</feature>
<gene>
    <name evidence="6" type="ORF">LSH36_3g27023</name>
</gene>
<evidence type="ECO:0000259" key="5">
    <source>
        <dbReference type="PROSITE" id="PS50923"/>
    </source>
</evidence>
<evidence type="ECO:0000313" key="7">
    <source>
        <dbReference type="Proteomes" id="UP001208570"/>
    </source>
</evidence>
<keyword evidence="2" id="KW-0768">Sushi</keyword>
<evidence type="ECO:0000256" key="3">
    <source>
        <dbReference type="SAM" id="MobiDB-lite"/>
    </source>
</evidence>
<sequence length="351" mass="39062">MLGTVMTTCPVPETASSIIFVASTQNKSHDAYPLATELTYGCRNGYSLKNGVLTRLCTENGTWSGSTPVCTKIIGKDNYMNTILIASGSTVLACVLFFFIFLIDFHFYKKKKHRNKIIRSQGHIKSGQNRPTSFIISKERHKLLSLYMSPHYREPQTTRTDTKQLQRTLDSDINRALDPGHGSVVTRKASKGKRTKNKGKVTSDSIEVATQTDNSLMDTTLNGATVTRSGARRKKKKRHQIEPMAKNDGILQPMSLSLNGNIPILAKPSGDAAMVRYPDDYRDTHGWGIPFDDPLGDHYAPEVSRQPVRQVRRLPPRPGSVSGGYRGESAEQEISMVDETAYRFQQHALSS</sequence>
<dbReference type="InterPro" id="IPR035976">
    <property type="entry name" value="Sushi/SCR/CCP_sf"/>
</dbReference>
<reference evidence="6" key="1">
    <citation type="journal article" date="2023" name="Mol. Biol. Evol.">
        <title>Third-Generation Sequencing Reveals the Adaptive Role of the Epigenome in Three Deep-Sea Polychaetes.</title>
        <authorList>
            <person name="Perez M."/>
            <person name="Aroh O."/>
            <person name="Sun Y."/>
            <person name="Lan Y."/>
            <person name="Juniper S.K."/>
            <person name="Young C.R."/>
            <person name="Angers B."/>
            <person name="Qian P.Y."/>
        </authorList>
    </citation>
    <scope>NUCLEOTIDE SEQUENCE</scope>
    <source>
        <strain evidence="6">P08H-3</strain>
    </source>
</reference>
<dbReference type="Gene3D" id="2.10.70.10">
    <property type="entry name" value="Complement Module, domain 1"/>
    <property type="match status" value="1"/>
</dbReference>
<organism evidence="6 7">
    <name type="scientific">Paralvinella palmiformis</name>
    <dbReference type="NCBI Taxonomy" id="53620"/>
    <lineage>
        <taxon>Eukaryota</taxon>
        <taxon>Metazoa</taxon>
        <taxon>Spiralia</taxon>
        <taxon>Lophotrochozoa</taxon>
        <taxon>Annelida</taxon>
        <taxon>Polychaeta</taxon>
        <taxon>Sedentaria</taxon>
        <taxon>Canalipalpata</taxon>
        <taxon>Terebellida</taxon>
        <taxon>Terebelliformia</taxon>
        <taxon>Alvinellidae</taxon>
        <taxon>Paralvinella</taxon>
    </lineage>
</organism>
<evidence type="ECO:0000256" key="2">
    <source>
        <dbReference type="PROSITE-ProRule" id="PRU00302"/>
    </source>
</evidence>
<accession>A0AAD9KFJ3</accession>
<feature type="region of interest" description="Disordered" evidence="3">
    <location>
        <begin position="176"/>
        <end position="203"/>
    </location>
</feature>
<keyword evidence="7" id="KW-1185">Reference proteome</keyword>
<keyword evidence="4" id="KW-0472">Membrane</keyword>
<proteinExistence type="predicted"/>
<feature type="transmembrane region" description="Helical" evidence="4">
    <location>
        <begin position="83"/>
        <end position="107"/>
    </location>
</feature>
<dbReference type="SUPFAM" id="SSF57535">
    <property type="entry name" value="Complement control module/SCR domain"/>
    <property type="match status" value="1"/>
</dbReference>
<dbReference type="PROSITE" id="PS50923">
    <property type="entry name" value="SUSHI"/>
    <property type="match status" value="1"/>
</dbReference>
<evidence type="ECO:0000256" key="1">
    <source>
        <dbReference type="ARBA" id="ARBA00023157"/>
    </source>
</evidence>
<comment type="caution">
    <text evidence="6">The sequence shown here is derived from an EMBL/GenBank/DDBJ whole genome shotgun (WGS) entry which is preliminary data.</text>
</comment>
<dbReference type="CDD" id="cd00033">
    <property type="entry name" value="CCP"/>
    <property type="match status" value="1"/>
</dbReference>